<proteinExistence type="predicted"/>
<dbReference type="Proteomes" id="UP001304243">
    <property type="component" value="Unassembled WGS sequence"/>
</dbReference>
<dbReference type="Gene3D" id="1.10.10.60">
    <property type="entry name" value="Homeodomain-like"/>
    <property type="match status" value="1"/>
</dbReference>
<dbReference type="RefSeq" id="XP_064681824.1">
    <property type="nucleotide sequence ID" value="XM_064822138.1"/>
</dbReference>
<evidence type="ECO:0000313" key="2">
    <source>
        <dbReference type="Proteomes" id="UP001304243"/>
    </source>
</evidence>
<reference evidence="1 2" key="1">
    <citation type="submission" date="2022-11" db="EMBL/GenBank/DDBJ databases">
        <title>Mucor velutinosus strain NIH1002 WGS.</title>
        <authorList>
            <person name="Subramanian P."/>
            <person name="Mullikin J.C."/>
            <person name="Segre J.A."/>
            <person name="Zelazny A.M."/>
        </authorList>
    </citation>
    <scope>NUCLEOTIDE SEQUENCE [LARGE SCALE GENOMIC DNA]</scope>
    <source>
        <strain evidence="1 2">NIH1002</strain>
    </source>
</reference>
<keyword evidence="2" id="KW-1185">Reference proteome</keyword>
<protein>
    <submittedName>
        <fullName evidence="1">Uncharacterized protein</fullName>
    </submittedName>
</protein>
<accession>A0AAN7DE51</accession>
<dbReference type="InterPro" id="IPR009057">
    <property type="entry name" value="Homeodomain-like_sf"/>
</dbReference>
<dbReference type="GeneID" id="89946470"/>
<organism evidence="1 2">
    <name type="scientific">Mucor velutinosus</name>
    <dbReference type="NCBI Taxonomy" id="708070"/>
    <lineage>
        <taxon>Eukaryota</taxon>
        <taxon>Fungi</taxon>
        <taxon>Fungi incertae sedis</taxon>
        <taxon>Mucoromycota</taxon>
        <taxon>Mucoromycotina</taxon>
        <taxon>Mucoromycetes</taxon>
        <taxon>Mucorales</taxon>
        <taxon>Mucorineae</taxon>
        <taxon>Mucoraceae</taxon>
        <taxon>Mucor</taxon>
    </lineage>
</organism>
<dbReference type="AlphaFoldDB" id="A0AAN7DE51"/>
<evidence type="ECO:0000313" key="1">
    <source>
        <dbReference type="EMBL" id="KAK4515158.1"/>
    </source>
</evidence>
<sequence>MLMSQIKHIISARNISSAIIISTGLKPLTTVIHSFPTASSYSSVSEVWLKPGNALPTAAAAAVKSPKPVLLEAGKRFHSTVTSSASSPFSSSACKEINMKSTINDKEAKIESSISFSSSPVKSQRIKSQRIKSQRIKSQRIKSQPIKSQPIKKENIEALNYVVIQMNSGRWSEEEKKKFKTKLMELTSCPPTGIKTFFQELAKAVGSRTVQQCKQHHAYHYRGMRYV</sequence>
<gene>
    <name evidence="1" type="ORF">ATC70_002768</name>
</gene>
<dbReference type="SUPFAM" id="SSF46689">
    <property type="entry name" value="Homeodomain-like"/>
    <property type="match status" value="1"/>
</dbReference>
<name>A0AAN7DE51_9FUNG</name>
<dbReference type="EMBL" id="JASEJX010000015">
    <property type="protein sequence ID" value="KAK4515158.1"/>
    <property type="molecule type" value="Genomic_DNA"/>
</dbReference>
<comment type="caution">
    <text evidence="1">The sequence shown here is derived from an EMBL/GenBank/DDBJ whole genome shotgun (WGS) entry which is preliminary data.</text>
</comment>